<evidence type="ECO:0000313" key="1">
    <source>
        <dbReference type="EMBL" id="MPN40553.1"/>
    </source>
</evidence>
<dbReference type="EMBL" id="VSSQ01097043">
    <property type="protein sequence ID" value="MPN40553.1"/>
    <property type="molecule type" value="Genomic_DNA"/>
</dbReference>
<comment type="caution">
    <text evidence="1">The sequence shown here is derived from an EMBL/GenBank/DDBJ whole genome shotgun (WGS) entry which is preliminary data.</text>
</comment>
<gene>
    <name evidence="1" type="ORF">SDC9_188091</name>
</gene>
<dbReference type="AlphaFoldDB" id="A0A645HZ38"/>
<proteinExistence type="predicted"/>
<name>A0A645HZ38_9ZZZZ</name>
<sequence>MSSISSASSSTTVLMPRTSRLRWSMWSCIRPGVATTISTPSASNFFCRSIGCPPYTAAMRTSGKNAARACNSAVICKHSSRVGHSTSACGLPRSALSVSIIGMPNAEVLPVPVGAFATTSRPASISGMAFSCTSVSSANPILSMARRNSSLIAREPYSIESNLCPLK</sequence>
<reference evidence="1" key="1">
    <citation type="submission" date="2019-08" db="EMBL/GenBank/DDBJ databases">
        <authorList>
            <person name="Kucharzyk K."/>
            <person name="Murdoch R.W."/>
            <person name="Higgins S."/>
            <person name="Loffler F."/>
        </authorList>
    </citation>
    <scope>NUCLEOTIDE SEQUENCE</scope>
</reference>
<accession>A0A645HZ38</accession>
<protein>
    <submittedName>
        <fullName evidence="1">Uncharacterized protein</fullName>
    </submittedName>
</protein>
<organism evidence="1">
    <name type="scientific">bioreactor metagenome</name>
    <dbReference type="NCBI Taxonomy" id="1076179"/>
    <lineage>
        <taxon>unclassified sequences</taxon>
        <taxon>metagenomes</taxon>
        <taxon>ecological metagenomes</taxon>
    </lineage>
</organism>